<evidence type="ECO:0000313" key="1">
    <source>
        <dbReference type="EMBL" id="EIM65023.1"/>
    </source>
</evidence>
<organism evidence="1 2">
    <name type="scientific">Desulfobacter postgatei 2ac9</name>
    <dbReference type="NCBI Taxonomy" id="879212"/>
    <lineage>
        <taxon>Bacteria</taxon>
        <taxon>Pseudomonadati</taxon>
        <taxon>Thermodesulfobacteriota</taxon>
        <taxon>Desulfobacteria</taxon>
        <taxon>Desulfobacterales</taxon>
        <taxon>Desulfobacteraceae</taxon>
        <taxon>Desulfobacter</taxon>
    </lineage>
</organism>
<proteinExistence type="predicted"/>
<dbReference type="HOGENOM" id="CLU_2896797_0_0_7"/>
<dbReference type="EMBL" id="CM001488">
    <property type="protein sequence ID" value="EIM65023.1"/>
    <property type="molecule type" value="Genomic_DNA"/>
</dbReference>
<gene>
    <name evidence="1" type="ORF">DespoDRAFT_03243</name>
</gene>
<reference evidence="1 2" key="1">
    <citation type="submission" date="2011-09" db="EMBL/GenBank/DDBJ databases">
        <authorList>
            <consortium name="US DOE Joint Genome Institute (JGI-PGF)"/>
            <person name="Lucas S."/>
            <person name="Han J."/>
            <person name="Lapidus A."/>
            <person name="Cheng J.-F."/>
            <person name="Goodwin L."/>
            <person name="Pitluck S."/>
            <person name="Peters L."/>
            <person name="Land M.L."/>
            <person name="Hauser L."/>
            <person name="Orellana R."/>
            <person name="Lovley D."/>
            <person name="Woyke T.J."/>
        </authorList>
    </citation>
    <scope>NUCLEOTIDE SEQUENCE [LARGE SCALE GENOMIC DNA]</scope>
    <source>
        <strain evidence="1 2">2ac9</strain>
    </source>
</reference>
<dbReference type="AlphaFoldDB" id="I5B6B0"/>
<accession>I5B6B0</accession>
<protein>
    <submittedName>
        <fullName evidence="1">Uncharacterized protein</fullName>
    </submittedName>
</protein>
<name>I5B6B0_9BACT</name>
<evidence type="ECO:0000313" key="2">
    <source>
        <dbReference type="Proteomes" id="UP000005778"/>
    </source>
</evidence>
<reference evidence="1 2" key="2">
    <citation type="submission" date="2012-02" db="EMBL/GenBank/DDBJ databases">
        <title>Improved High-Quality Draft sequence of Desulfobacter postgatei 2ac9.</title>
        <authorList>
            <consortium name="US DOE Joint Genome Institute"/>
            <person name="Lucas S."/>
            <person name="Han J."/>
            <person name="Lapidus A."/>
            <person name="Cheng J.-F."/>
            <person name="Goodwin L."/>
            <person name="Pitluck S."/>
            <person name="Peters L."/>
            <person name="Ovchinnikova G."/>
            <person name="Held B."/>
            <person name="Detter J.C."/>
            <person name="Han C."/>
            <person name="Tapia R."/>
            <person name="Land M."/>
            <person name="Hauser L."/>
            <person name="Kyrpides N."/>
            <person name="Ivanova N."/>
            <person name="Pagani I."/>
            <person name="Orellana R."/>
            <person name="Lovley D."/>
            <person name="Woyke T."/>
        </authorList>
    </citation>
    <scope>NUCLEOTIDE SEQUENCE [LARGE SCALE GENOMIC DNA]</scope>
    <source>
        <strain evidence="1 2">2ac9</strain>
    </source>
</reference>
<dbReference type="Proteomes" id="UP000005778">
    <property type="component" value="Chromosome"/>
</dbReference>
<keyword evidence="2" id="KW-1185">Reference proteome</keyword>
<sequence>MSFRKKLVLKNFAVPIISLEDINTPFCDTRSRQFYDHFAVTPLLYRYTAVYSAVQKGIGTIR</sequence>
<dbReference type="STRING" id="879212.DespoDRAFT_03243"/>